<sequence length="314" mass="33909">MGRRKKGNPVHGWVIVDKPIGVTSTQVVAKVRRVFEAQKAGHAGTLDPMATGVLAVALGEATKTVPYAMDAEKTYTFTARWGEGRDSDDTEGAVTGTTDKRPTKAEIEEVLPQFQGLITQIPPSYSAIKVAGERAYDIARDGDVVELEARTVFVRQVRLVAIPDADHAEFEMHCGKGTYVRAWVRDVGQALGCLGHVSALRRTRVGSFHVEDAVRLDSLEGFMHSPAAFEHLRPISTALDGIPALAVTGPDAVRLKSGNPILIRPAMFARITESHAGDDLQGLTVYCSTGEGEPVALTSFEAGELRPFRVFNFG</sequence>
<dbReference type="HAMAP" id="MF_01080">
    <property type="entry name" value="TruB_bact"/>
    <property type="match status" value="1"/>
</dbReference>
<dbReference type="SUPFAM" id="SSF55120">
    <property type="entry name" value="Pseudouridine synthase"/>
    <property type="match status" value="1"/>
</dbReference>
<evidence type="ECO:0000256" key="3">
    <source>
        <dbReference type="ARBA" id="ARBA00022694"/>
    </source>
</evidence>
<evidence type="ECO:0000256" key="5">
    <source>
        <dbReference type="HAMAP-Rule" id="MF_01080"/>
    </source>
</evidence>
<reference evidence="9 10" key="1">
    <citation type="journal article" date="2019" name="Int. J. Syst. Evol. Microbiol.">
        <title>The Global Catalogue of Microorganisms (GCM) 10K type strain sequencing project: providing services to taxonomists for standard genome sequencing and annotation.</title>
        <authorList>
            <consortium name="The Broad Institute Genomics Platform"/>
            <consortium name="The Broad Institute Genome Sequencing Center for Infectious Disease"/>
            <person name="Wu L."/>
            <person name="Ma J."/>
        </authorList>
    </citation>
    <scope>NUCLEOTIDE SEQUENCE [LARGE SCALE GENOMIC DNA]</scope>
    <source>
        <strain evidence="9 10">JCM 15089</strain>
    </source>
</reference>
<comment type="caution">
    <text evidence="9">The sequence shown here is derived from an EMBL/GenBank/DDBJ whole genome shotgun (WGS) entry which is preliminary data.</text>
</comment>
<dbReference type="EC" id="5.4.99.25" evidence="5"/>
<accession>A0ABN1F3A5</accession>
<evidence type="ECO:0000259" key="8">
    <source>
        <dbReference type="Pfam" id="PF16198"/>
    </source>
</evidence>
<dbReference type="InterPro" id="IPR014780">
    <property type="entry name" value="tRNA_psdUridine_synth_TruB"/>
</dbReference>
<feature type="region of interest" description="Disordered" evidence="6">
    <location>
        <begin position="82"/>
        <end position="102"/>
    </location>
</feature>
<dbReference type="InterPro" id="IPR032819">
    <property type="entry name" value="TruB_C"/>
</dbReference>
<dbReference type="InterPro" id="IPR020103">
    <property type="entry name" value="PsdUridine_synth_cat_dom_sf"/>
</dbReference>
<evidence type="ECO:0000256" key="1">
    <source>
        <dbReference type="ARBA" id="ARBA00000385"/>
    </source>
</evidence>
<evidence type="ECO:0000313" key="10">
    <source>
        <dbReference type="Proteomes" id="UP001499951"/>
    </source>
</evidence>
<keyword evidence="4 5" id="KW-0413">Isomerase</keyword>
<protein>
    <recommendedName>
        <fullName evidence="5">tRNA pseudouridine synthase B</fullName>
        <ecNumber evidence="5">5.4.99.25</ecNumber>
    </recommendedName>
    <alternativeName>
        <fullName evidence="5">tRNA pseudouridine(55) synthase</fullName>
        <shortName evidence="5">Psi55 synthase</shortName>
    </alternativeName>
    <alternativeName>
        <fullName evidence="5">tRNA pseudouridylate synthase</fullName>
    </alternativeName>
    <alternativeName>
        <fullName evidence="5">tRNA-uridine isomerase</fullName>
    </alternativeName>
</protein>
<evidence type="ECO:0000259" key="7">
    <source>
        <dbReference type="Pfam" id="PF01509"/>
    </source>
</evidence>
<dbReference type="PANTHER" id="PTHR13767:SF2">
    <property type="entry name" value="PSEUDOURIDYLATE SYNTHASE TRUB1"/>
    <property type="match status" value="1"/>
</dbReference>
<feature type="domain" description="tRNA pseudouridylate synthase B C-terminal" evidence="8">
    <location>
        <begin position="181"/>
        <end position="239"/>
    </location>
</feature>
<comment type="similarity">
    <text evidence="2 5">Belongs to the pseudouridine synthase TruB family. Type 1 subfamily.</text>
</comment>
<dbReference type="Pfam" id="PF16198">
    <property type="entry name" value="TruB_C_2"/>
    <property type="match status" value="1"/>
</dbReference>
<dbReference type="InterPro" id="IPR002501">
    <property type="entry name" value="PsdUridine_synth_N"/>
</dbReference>
<dbReference type="RefSeq" id="WP_166935014.1">
    <property type="nucleotide sequence ID" value="NZ_BAAADD010000009.1"/>
</dbReference>
<evidence type="ECO:0000256" key="6">
    <source>
        <dbReference type="SAM" id="MobiDB-lite"/>
    </source>
</evidence>
<evidence type="ECO:0000313" key="9">
    <source>
        <dbReference type="EMBL" id="GAA0581275.1"/>
    </source>
</evidence>
<organism evidence="9 10">
    <name type="scientific">Rhizomicrobium electricum</name>
    <dbReference type="NCBI Taxonomy" id="480070"/>
    <lineage>
        <taxon>Bacteria</taxon>
        <taxon>Pseudomonadati</taxon>
        <taxon>Pseudomonadota</taxon>
        <taxon>Alphaproteobacteria</taxon>
        <taxon>Micropepsales</taxon>
        <taxon>Micropepsaceae</taxon>
        <taxon>Rhizomicrobium</taxon>
    </lineage>
</organism>
<dbReference type="Gene3D" id="3.30.2350.10">
    <property type="entry name" value="Pseudouridine synthase"/>
    <property type="match status" value="1"/>
</dbReference>
<dbReference type="CDD" id="cd02573">
    <property type="entry name" value="PseudoU_synth_EcTruB"/>
    <property type="match status" value="1"/>
</dbReference>
<evidence type="ECO:0000256" key="4">
    <source>
        <dbReference type="ARBA" id="ARBA00023235"/>
    </source>
</evidence>
<evidence type="ECO:0000256" key="2">
    <source>
        <dbReference type="ARBA" id="ARBA00005642"/>
    </source>
</evidence>
<proteinExistence type="inferred from homology"/>
<keyword evidence="3 5" id="KW-0819">tRNA processing</keyword>
<feature type="active site" description="Nucleophile" evidence="5">
    <location>
        <position position="47"/>
    </location>
</feature>
<keyword evidence="10" id="KW-1185">Reference proteome</keyword>
<dbReference type="PANTHER" id="PTHR13767">
    <property type="entry name" value="TRNA-PSEUDOURIDINE SYNTHASE"/>
    <property type="match status" value="1"/>
</dbReference>
<comment type="catalytic activity">
    <reaction evidence="1 5">
        <text>uridine(55) in tRNA = pseudouridine(55) in tRNA</text>
        <dbReference type="Rhea" id="RHEA:42532"/>
        <dbReference type="Rhea" id="RHEA-COMP:10101"/>
        <dbReference type="Rhea" id="RHEA-COMP:10102"/>
        <dbReference type="ChEBI" id="CHEBI:65314"/>
        <dbReference type="ChEBI" id="CHEBI:65315"/>
        <dbReference type="EC" id="5.4.99.25"/>
    </reaction>
</comment>
<dbReference type="EMBL" id="BAAADD010000009">
    <property type="protein sequence ID" value="GAA0581275.1"/>
    <property type="molecule type" value="Genomic_DNA"/>
</dbReference>
<comment type="function">
    <text evidence="5">Responsible for synthesis of pseudouridine from uracil-55 in the psi GC loop of transfer RNAs.</text>
</comment>
<gene>
    <name evidence="5 9" type="primary">truB</name>
    <name evidence="9" type="ORF">GCM10008942_32660</name>
</gene>
<dbReference type="NCBIfam" id="TIGR00431">
    <property type="entry name" value="TruB"/>
    <property type="match status" value="1"/>
</dbReference>
<dbReference type="Pfam" id="PF01509">
    <property type="entry name" value="TruB_N"/>
    <property type="match status" value="1"/>
</dbReference>
<dbReference type="Proteomes" id="UP001499951">
    <property type="component" value="Unassembled WGS sequence"/>
</dbReference>
<name>A0ABN1F3A5_9PROT</name>
<feature type="domain" description="Pseudouridine synthase II N-terminal" evidence="7">
    <location>
        <begin position="32"/>
        <end position="180"/>
    </location>
</feature>